<dbReference type="AlphaFoldDB" id="A0A0B3W8N6"/>
<dbReference type="OrthoDB" id="9798408at2"/>
<feature type="transmembrane region" description="Helical" evidence="7">
    <location>
        <begin position="82"/>
        <end position="108"/>
    </location>
</feature>
<evidence type="ECO:0000313" key="9">
    <source>
        <dbReference type="Proteomes" id="UP000031189"/>
    </source>
</evidence>
<evidence type="ECO:0000313" key="8">
    <source>
        <dbReference type="EMBL" id="KHS58737.1"/>
    </source>
</evidence>
<reference evidence="8 9" key="1">
    <citation type="submission" date="2014-12" db="EMBL/GenBank/DDBJ databases">
        <title>Draft genome sequence of Terrisporobacter sp. 08-306576, isolated from the blood culture of a bacteremia patient.</title>
        <authorList>
            <person name="Lund L.C."/>
            <person name="Sydenham T.V."/>
            <person name="Hogh S.V."/>
            <person name="Skov M.N."/>
            <person name="Kemp M."/>
            <person name="Justesen U.S."/>
        </authorList>
    </citation>
    <scope>NUCLEOTIDE SEQUENCE [LARGE SCALE GENOMIC DNA]</scope>
    <source>
        <strain evidence="8 9">08-306576</strain>
    </source>
</reference>
<organism evidence="8 9">
    <name type="scientific">Terrisporobacter othiniensis</name>
    <dbReference type="NCBI Taxonomy" id="1577792"/>
    <lineage>
        <taxon>Bacteria</taxon>
        <taxon>Bacillati</taxon>
        <taxon>Bacillota</taxon>
        <taxon>Clostridia</taxon>
        <taxon>Peptostreptococcales</taxon>
        <taxon>Peptostreptococcaceae</taxon>
        <taxon>Terrisporobacter</taxon>
    </lineage>
</organism>
<comment type="subcellular location">
    <subcellularLocation>
        <location evidence="1">Cell membrane</location>
        <topology evidence="1">Multi-pass membrane protein</topology>
    </subcellularLocation>
</comment>
<evidence type="ECO:0000256" key="6">
    <source>
        <dbReference type="ARBA" id="ARBA00023136"/>
    </source>
</evidence>
<dbReference type="GO" id="GO:0005886">
    <property type="term" value="C:plasma membrane"/>
    <property type="evidence" value="ECO:0007669"/>
    <property type="project" value="UniProtKB-SubCell"/>
</dbReference>
<evidence type="ECO:0000256" key="5">
    <source>
        <dbReference type="ARBA" id="ARBA00022989"/>
    </source>
</evidence>
<proteinExistence type="inferred from homology"/>
<sequence length="183" mass="20875">MKKKIYFFVNRYKFFLIFLVILILVTIFERNIGIKAFNSTKGSFLQMLSVLPPIMILLGLMDEWVSRESMMKYMGDDSGIMGIVIAIAFAAFAAGPMYAAFPFTAVLLKKGVKLTNVIIFMNAWCVIKISTLLFEISSLGYKFTFYRLLIDFVGVIAMGYLVNYFVMNTGEEDKVLKSYMKES</sequence>
<dbReference type="Proteomes" id="UP000031189">
    <property type="component" value="Unassembled WGS sequence"/>
</dbReference>
<dbReference type="Pfam" id="PF03773">
    <property type="entry name" value="ArsP_1"/>
    <property type="match status" value="1"/>
</dbReference>
<dbReference type="EMBL" id="JWHR01000013">
    <property type="protein sequence ID" value="KHS58737.1"/>
    <property type="molecule type" value="Genomic_DNA"/>
</dbReference>
<dbReference type="InterPro" id="IPR005524">
    <property type="entry name" value="DUF318"/>
</dbReference>
<keyword evidence="9" id="KW-1185">Reference proteome</keyword>
<evidence type="ECO:0000256" key="1">
    <source>
        <dbReference type="ARBA" id="ARBA00004651"/>
    </source>
</evidence>
<comment type="caution">
    <text evidence="8">The sequence shown here is derived from an EMBL/GenBank/DDBJ whole genome shotgun (WGS) entry which is preliminary data.</text>
</comment>
<comment type="similarity">
    <text evidence="2">Belongs to the UPF0718 family.</text>
</comment>
<feature type="transmembrane region" description="Helical" evidence="7">
    <location>
        <begin position="114"/>
        <end position="136"/>
    </location>
</feature>
<keyword evidence="4 7" id="KW-0812">Transmembrane</keyword>
<name>A0A0B3W8N6_9FIRM</name>
<protein>
    <submittedName>
        <fullName evidence="8">Permease</fullName>
    </submittedName>
</protein>
<dbReference type="RefSeq" id="WP_039678035.1">
    <property type="nucleotide sequence ID" value="NZ_JAWGXO010000005.1"/>
</dbReference>
<evidence type="ECO:0000256" key="2">
    <source>
        <dbReference type="ARBA" id="ARBA00006386"/>
    </source>
</evidence>
<evidence type="ECO:0000256" key="7">
    <source>
        <dbReference type="SAM" id="Phobius"/>
    </source>
</evidence>
<keyword evidence="6 7" id="KW-0472">Membrane</keyword>
<evidence type="ECO:0000256" key="3">
    <source>
        <dbReference type="ARBA" id="ARBA00022475"/>
    </source>
</evidence>
<accession>A0A0B3W8N6</accession>
<evidence type="ECO:0000256" key="4">
    <source>
        <dbReference type="ARBA" id="ARBA00022692"/>
    </source>
</evidence>
<feature type="transmembrane region" description="Helical" evidence="7">
    <location>
        <begin position="44"/>
        <end position="61"/>
    </location>
</feature>
<feature type="transmembrane region" description="Helical" evidence="7">
    <location>
        <begin position="148"/>
        <end position="167"/>
    </location>
</feature>
<keyword evidence="3" id="KW-1003">Cell membrane</keyword>
<gene>
    <name evidence="8" type="ORF">QX51_00980</name>
</gene>
<feature type="transmembrane region" description="Helical" evidence="7">
    <location>
        <begin position="12"/>
        <end position="32"/>
    </location>
</feature>
<dbReference type="STRING" id="1577792.QX51_00980"/>
<keyword evidence="5 7" id="KW-1133">Transmembrane helix</keyword>